<dbReference type="Proteomes" id="UP001209878">
    <property type="component" value="Unassembled WGS sequence"/>
</dbReference>
<keyword evidence="10" id="KW-1185">Reference proteome</keyword>
<evidence type="ECO:0000256" key="2">
    <source>
        <dbReference type="ARBA" id="ARBA00022475"/>
    </source>
</evidence>
<dbReference type="InterPro" id="IPR000276">
    <property type="entry name" value="GPCR_Rhodpsn"/>
</dbReference>
<sequence length="230" mass="25784">MTLVGWLVACACSVPQLFVFRVNHVTAPGPFENMTLCESIWRERPIVERQTYLVYVGVILFYAPCVLLWVCYASIFVKIARQAHDGRLVQRKSGKVRLQSSSRGNLPAAKVKTLKMTIVIGAAFIACSLPYHVLEMLYSFSEHGRVSGRVAAVFGAMAVANSAINPYIFMLFNASASDAWRCRRFAKDRDSTMSMRTEFTSTGSSRGWMSRRHFTLSLSKFRSVSVDAED</sequence>
<dbReference type="GO" id="GO:0005886">
    <property type="term" value="C:plasma membrane"/>
    <property type="evidence" value="ECO:0007669"/>
    <property type="project" value="UniProtKB-SubCell"/>
</dbReference>
<keyword evidence="4 7" id="KW-1133">Transmembrane helix</keyword>
<keyword evidence="6" id="KW-0675">Receptor</keyword>
<dbReference type="Gene3D" id="1.20.1070.10">
    <property type="entry name" value="Rhodopsin 7-helix transmembrane proteins"/>
    <property type="match status" value="1"/>
</dbReference>
<evidence type="ECO:0000256" key="5">
    <source>
        <dbReference type="ARBA" id="ARBA00023136"/>
    </source>
</evidence>
<proteinExistence type="predicted"/>
<feature type="transmembrane region" description="Helical" evidence="7">
    <location>
        <begin position="151"/>
        <end position="174"/>
    </location>
</feature>
<reference evidence="9" key="1">
    <citation type="journal article" date="2023" name="Mol. Biol. Evol.">
        <title>Third-Generation Sequencing Reveals the Adaptive Role of the Epigenome in Three Deep-Sea Polychaetes.</title>
        <authorList>
            <person name="Perez M."/>
            <person name="Aroh O."/>
            <person name="Sun Y."/>
            <person name="Lan Y."/>
            <person name="Juniper S.K."/>
            <person name="Young C.R."/>
            <person name="Angers B."/>
            <person name="Qian P.Y."/>
        </authorList>
    </citation>
    <scope>NUCLEOTIDE SEQUENCE</scope>
    <source>
        <strain evidence="9">R07B-5</strain>
    </source>
</reference>
<dbReference type="EMBL" id="JAODUO010001515">
    <property type="protein sequence ID" value="KAK2162544.1"/>
    <property type="molecule type" value="Genomic_DNA"/>
</dbReference>
<dbReference type="SUPFAM" id="SSF81321">
    <property type="entry name" value="Family A G protein-coupled receptor-like"/>
    <property type="match status" value="1"/>
</dbReference>
<dbReference type="InterPro" id="IPR017452">
    <property type="entry name" value="GPCR_Rhodpsn_7TM"/>
</dbReference>
<dbReference type="PROSITE" id="PS50262">
    <property type="entry name" value="G_PROTEIN_RECEP_F1_2"/>
    <property type="match status" value="1"/>
</dbReference>
<comment type="subcellular location">
    <subcellularLocation>
        <location evidence="1">Cell membrane</location>
        <topology evidence="1">Multi-pass membrane protein</topology>
    </subcellularLocation>
</comment>
<keyword evidence="5 7" id="KW-0472">Membrane</keyword>
<organism evidence="9 10">
    <name type="scientific">Ridgeia piscesae</name>
    <name type="common">Tubeworm</name>
    <dbReference type="NCBI Taxonomy" id="27915"/>
    <lineage>
        <taxon>Eukaryota</taxon>
        <taxon>Metazoa</taxon>
        <taxon>Spiralia</taxon>
        <taxon>Lophotrochozoa</taxon>
        <taxon>Annelida</taxon>
        <taxon>Polychaeta</taxon>
        <taxon>Sedentaria</taxon>
        <taxon>Canalipalpata</taxon>
        <taxon>Sabellida</taxon>
        <taxon>Siboglinidae</taxon>
        <taxon>Ridgeia</taxon>
    </lineage>
</organism>
<feature type="transmembrane region" description="Helical" evidence="7">
    <location>
        <begin position="113"/>
        <end position="131"/>
    </location>
</feature>
<feature type="transmembrane region" description="Helical" evidence="7">
    <location>
        <begin position="52"/>
        <end position="77"/>
    </location>
</feature>
<dbReference type="PANTHER" id="PTHR24241">
    <property type="entry name" value="NEUROPEPTIDE RECEPTOR-RELATED G-PROTEIN COUPLED RECEPTOR"/>
    <property type="match status" value="1"/>
</dbReference>
<evidence type="ECO:0000256" key="7">
    <source>
        <dbReference type="SAM" id="Phobius"/>
    </source>
</evidence>
<evidence type="ECO:0000256" key="4">
    <source>
        <dbReference type="ARBA" id="ARBA00022989"/>
    </source>
</evidence>
<gene>
    <name evidence="9" type="ORF">NP493_1516g00008</name>
</gene>
<accession>A0AAD9K096</accession>
<dbReference type="GO" id="GO:0032870">
    <property type="term" value="P:cellular response to hormone stimulus"/>
    <property type="evidence" value="ECO:0007669"/>
    <property type="project" value="TreeGrafter"/>
</dbReference>
<evidence type="ECO:0000313" key="9">
    <source>
        <dbReference type="EMBL" id="KAK2162544.1"/>
    </source>
</evidence>
<evidence type="ECO:0000256" key="3">
    <source>
        <dbReference type="ARBA" id="ARBA00022692"/>
    </source>
</evidence>
<evidence type="ECO:0000313" key="10">
    <source>
        <dbReference type="Proteomes" id="UP001209878"/>
    </source>
</evidence>
<keyword evidence="2" id="KW-1003">Cell membrane</keyword>
<evidence type="ECO:0000256" key="6">
    <source>
        <dbReference type="ARBA" id="ARBA00023170"/>
    </source>
</evidence>
<comment type="caution">
    <text evidence="9">The sequence shown here is derived from an EMBL/GenBank/DDBJ whole genome shotgun (WGS) entry which is preliminary data.</text>
</comment>
<dbReference type="PRINTS" id="PR00237">
    <property type="entry name" value="GPCRRHODOPSN"/>
</dbReference>
<evidence type="ECO:0000259" key="8">
    <source>
        <dbReference type="PROSITE" id="PS50262"/>
    </source>
</evidence>
<keyword evidence="3 7" id="KW-0812">Transmembrane</keyword>
<dbReference type="AlphaFoldDB" id="A0AAD9K096"/>
<evidence type="ECO:0000256" key="1">
    <source>
        <dbReference type="ARBA" id="ARBA00004651"/>
    </source>
</evidence>
<dbReference type="Pfam" id="PF00001">
    <property type="entry name" value="7tm_1"/>
    <property type="match status" value="1"/>
</dbReference>
<dbReference type="GO" id="GO:0042277">
    <property type="term" value="F:peptide binding"/>
    <property type="evidence" value="ECO:0007669"/>
    <property type="project" value="TreeGrafter"/>
</dbReference>
<protein>
    <recommendedName>
        <fullName evidence="8">G-protein coupled receptors family 1 profile domain-containing protein</fullName>
    </recommendedName>
</protein>
<feature type="domain" description="G-protein coupled receptors family 1 profile" evidence="8">
    <location>
        <begin position="1"/>
        <end position="169"/>
    </location>
</feature>
<name>A0AAD9K096_RIDPI</name>
<dbReference type="PANTHER" id="PTHR24241:SF83">
    <property type="entry name" value="G-PROTEIN COUPLED RECEPTOR 150-RELATED"/>
    <property type="match status" value="1"/>
</dbReference>
<dbReference type="GO" id="GO:0004930">
    <property type="term" value="F:G protein-coupled receptor activity"/>
    <property type="evidence" value="ECO:0007669"/>
    <property type="project" value="InterPro"/>
</dbReference>